<dbReference type="InterPro" id="IPR029787">
    <property type="entry name" value="Nucleotide_cyclase"/>
</dbReference>
<dbReference type="GO" id="GO:1902201">
    <property type="term" value="P:negative regulation of bacterial-type flagellum-dependent cell motility"/>
    <property type="evidence" value="ECO:0007669"/>
    <property type="project" value="TreeGrafter"/>
</dbReference>
<evidence type="ECO:0000256" key="2">
    <source>
        <dbReference type="ARBA" id="ARBA00034247"/>
    </source>
</evidence>
<dbReference type="GO" id="GO:0043709">
    <property type="term" value="P:cell adhesion involved in single-species biofilm formation"/>
    <property type="evidence" value="ECO:0007669"/>
    <property type="project" value="TreeGrafter"/>
</dbReference>
<dbReference type="RefSeq" id="WP_184701268.1">
    <property type="nucleotide sequence ID" value="NZ_BAABEG010000001.1"/>
</dbReference>
<evidence type="ECO:0000313" key="5">
    <source>
        <dbReference type="EMBL" id="MBB6356770.1"/>
    </source>
</evidence>
<dbReference type="GO" id="GO:0052621">
    <property type="term" value="F:diguanylate cyclase activity"/>
    <property type="evidence" value="ECO:0007669"/>
    <property type="project" value="UniProtKB-EC"/>
</dbReference>
<dbReference type="PROSITE" id="PS51257">
    <property type="entry name" value="PROKAR_LIPOPROTEIN"/>
    <property type="match status" value="1"/>
</dbReference>
<dbReference type="Pfam" id="PF00990">
    <property type="entry name" value="GGDEF"/>
    <property type="match status" value="1"/>
</dbReference>
<dbReference type="FunFam" id="3.30.70.270:FF:000001">
    <property type="entry name" value="Diguanylate cyclase domain protein"/>
    <property type="match status" value="1"/>
</dbReference>
<dbReference type="PANTHER" id="PTHR45138:SF9">
    <property type="entry name" value="DIGUANYLATE CYCLASE DGCM-RELATED"/>
    <property type="match status" value="1"/>
</dbReference>
<evidence type="ECO:0000256" key="1">
    <source>
        <dbReference type="ARBA" id="ARBA00012528"/>
    </source>
</evidence>
<reference evidence="5 6" key="1">
    <citation type="submission" date="2020-08" db="EMBL/GenBank/DDBJ databases">
        <title>Genomic Encyclopedia of Type Strains, Phase IV (KMG-IV): sequencing the most valuable type-strain genomes for metagenomic binning, comparative biology and taxonomic classification.</title>
        <authorList>
            <person name="Goeker M."/>
        </authorList>
    </citation>
    <scope>NUCLEOTIDE SEQUENCE [LARGE SCALE GENOMIC DNA]</scope>
    <source>
        <strain evidence="5 6">DSM 7051</strain>
    </source>
</reference>
<dbReference type="InterPro" id="IPR000160">
    <property type="entry name" value="GGDEF_dom"/>
</dbReference>
<dbReference type="Proteomes" id="UP000536262">
    <property type="component" value="Unassembled WGS sequence"/>
</dbReference>
<feature type="domain" description="GGDEF" evidence="4">
    <location>
        <begin position="120"/>
        <end position="252"/>
    </location>
</feature>
<dbReference type="EMBL" id="JACHOU010000016">
    <property type="protein sequence ID" value="MBB6356770.1"/>
    <property type="molecule type" value="Genomic_DNA"/>
</dbReference>
<gene>
    <name evidence="5" type="ORF">GGR00_004586</name>
</gene>
<feature type="transmembrane region" description="Helical" evidence="3">
    <location>
        <begin position="51"/>
        <end position="71"/>
    </location>
</feature>
<comment type="caution">
    <text evidence="5">The sequence shown here is derived from an EMBL/GenBank/DDBJ whole genome shotgun (WGS) entry which is preliminary data.</text>
</comment>
<protein>
    <recommendedName>
        <fullName evidence="1">diguanylate cyclase</fullName>
        <ecNumber evidence="1">2.7.7.65</ecNumber>
    </recommendedName>
</protein>
<keyword evidence="6" id="KW-1185">Reference proteome</keyword>
<dbReference type="GO" id="GO:0005886">
    <property type="term" value="C:plasma membrane"/>
    <property type="evidence" value="ECO:0007669"/>
    <property type="project" value="TreeGrafter"/>
</dbReference>
<dbReference type="InterPro" id="IPR050469">
    <property type="entry name" value="Diguanylate_Cyclase"/>
</dbReference>
<comment type="catalytic activity">
    <reaction evidence="2">
        <text>2 GTP = 3',3'-c-di-GMP + 2 diphosphate</text>
        <dbReference type="Rhea" id="RHEA:24898"/>
        <dbReference type="ChEBI" id="CHEBI:33019"/>
        <dbReference type="ChEBI" id="CHEBI:37565"/>
        <dbReference type="ChEBI" id="CHEBI:58805"/>
        <dbReference type="EC" id="2.7.7.65"/>
    </reaction>
</comment>
<proteinExistence type="predicted"/>
<accession>A0A7X0FBQ6</accession>
<dbReference type="AlphaFoldDB" id="A0A7X0FBQ6"/>
<dbReference type="PANTHER" id="PTHR45138">
    <property type="entry name" value="REGULATORY COMPONENTS OF SENSORY TRANSDUCTION SYSTEM"/>
    <property type="match status" value="1"/>
</dbReference>
<name>A0A7X0FBQ6_9HYPH</name>
<dbReference type="SUPFAM" id="SSF55073">
    <property type="entry name" value="Nucleotide cyclase"/>
    <property type="match status" value="1"/>
</dbReference>
<dbReference type="CDD" id="cd01949">
    <property type="entry name" value="GGDEF"/>
    <property type="match status" value="1"/>
</dbReference>
<sequence length="267" mass="29054">MRASLKKLSWNAWLQLAGWTVFGTLGCVAFSLAVTFVLFKNAGAEVFDLVLIEATVVPILLAAPLFFYLTLKLRELAIVNHKLVVAASTDALTACLNRGAFSSRVNDVLAREIERRNQRTMGALLVIDADHFKSVNDSFGHAEGDQALRVIVAAIQPCLRSDDMLGRLGGEEFAVFLPGASPVNAADIAERIRRSVAEASFQPAGRIHRLTVSVGGAVFNRPVGFEELFRVADLHLYEAKGAGRNRVELAPMPPDQTPGWYAPNLLN</sequence>
<keyword evidence="3" id="KW-0812">Transmembrane</keyword>
<organism evidence="5 6">
    <name type="scientific">Aminobacter aganoensis</name>
    <dbReference type="NCBI Taxonomy" id="83264"/>
    <lineage>
        <taxon>Bacteria</taxon>
        <taxon>Pseudomonadati</taxon>
        <taxon>Pseudomonadota</taxon>
        <taxon>Alphaproteobacteria</taxon>
        <taxon>Hyphomicrobiales</taxon>
        <taxon>Phyllobacteriaceae</taxon>
        <taxon>Aminobacter</taxon>
    </lineage>
</organism>
<evidence type="ECO:0000313" key="6">
    <source>
        <dbReference type="Proteomes" id="UP000536262"/>
    </source>
</evidence>
<dbReference type="SMART" id="SM00267">
    <property type="entry name" value="GGDEF"/>
    <property type="match status" value="1"/>
</dbReference>
<dbReference type="InterPro" id="IPR043128">
    <property type="entry name" value="Rev_trsase/Diguanyl_cyclase"/>
</dbReference>
<feature type="transmembrane region" description="Helical" evidence="3">
    <location>
        <begin position="12"/>
        <end position="39"/>
    </location>
</feature>
<keyword evidence="3" id="KW-1133">Transmembrane helix</keyword>
<dbReference type="EC" id="2.7.7.65" evidence="1"/>
<evidence type="ECO:0000256" key="3">
    <source>
        <dbReference type="SAM" id="Phobius"/>
    </source>
</evidence>
<evidence type="ECO:0000259" key="4">
    <source>
        <dbReference type="PROSITE" id="PS50887"/>
    </source>
</evidence>
<keyword evidence="3" id="KW-0472">Membrane</keyword>
<dbReference type="Gene3D" id="3.30.70.270">
    <property type="match status" value="1"/>
</dbReference>
<dbReference type="NCBIfam" id="TIGR00254">
    <property type="entry name" value="GGDEF"/>
    <property type="match status" value="1"/>
</dbReference>
<dbReference type="PROSITE" id="PS50887">
    <property type="entry name" value="GGDEF"/>
    <property type="match status" value="1"/>
</dbReference>